<gene>
    <name evidence="1" type="ORF">RM698_12645</name>
</gene>
<dbReference type="RefSeq" id="WP_010264271.1">
    <property type="nucleotide sequence ID" value="NZ_JAVRET010000024.1"/>
</dbReference>
<evidence type="ECO:0000313" key="2">
    <source>
        <dbReference type="Proteomes" id="UP001183610"/>
    </source>
</evidence>
<organism evidence="1 2">
    <name type="scientific">Streptomyces evansiae</name>
    <dbReference type="NCBI Taxonomy" id="3075535"/>
    <lineage>
        <taxon>Bacteria</taxon>
        <taxon>Bacillati</taxon>
        <taxon>Actinomycetota</taxon>
        <taxon>Actinomycetes</taxon>
        <taxon>Kitasatosporales</taxon>
        <taxon>Streptomycetaceae</taxon>
        <taxon>Streptomyces</taxon>
    </lineage>
</organism>
<dbReference type="InterPro" id="IPR036388">
    <property type="entry name" value="WH-like_DNA-bd_sf"/>
</dbReference>
<keyword evidence="2" id="KW-1185">Reference proteome</keyword>
<dbReference type="SUPFAM" id="SSF46955">
    <property type="entry name" value="Putative DNA-binding domain"/>
    <property type="match status" value="1"/>
</dbReference>
<evidence type="ECO:0008006" key="3">
    <source>
        <dbReference type="Google" id="ProtNLM"/>
    </source>
</evidence>
<dbReference type="Proteomes" id="UP001183610">
    <property type="component" value="Unassembled WGS sequence"/>
</dbReference>
<proteinExistence type="predicted"/>
<comment type="caution">
    <text evidence="1">The sequence shown here is derived from an EMBL/GenBank/DDBJ whole genome shotgun (WGS) entry which is preliminary data.</text>
</comment>
<dbReference type="EMBL" id="JAVRET010000024">
    <property type="protein sequence ID" value="MDT0409896.1"/>
    <property type="molecule type" value="Genomic_DNA"/>
</dbReference>
<sequence length="73" mass="8204">MPKKSERHAALPAGLVPLLDQKQLETYYGVSDWQVLRWLEAGMPEQPYAGRGRRFNLAAVEAWHEQQSALAAA</sequence>
<accession>A0ABU2QZM6</accession>
<evidence type="ECO:0000313" key="1">
    <source>
        <dbReference type="EMBL" id="MDT0409896.1"/>
    </source>
</evidence>
<protein>
    <recommendedName>
        <fullName evidence="3">DNA-binding protein</fullName>
    </recommendedName>
</protein>
<name>A0ABU2QZM6_9ACTN</name>
<dbReference type="InterPro" id="IPR009061">
    <property type="entry name" value="DNA-bd_dom_put_sf"/>
</dbReference>
<reference evidence="2" key="1">
    <citation type="submission" date="2023-07" db="EMBL/GenBank/DDBJ databases">
        <title>30 novel species of actinomycetes from the DSMZ collection.</title>
        <authorList>
            <person name="Nouioui I."/>
        </authorList>
    </citation>
    <scope>NUCLEOTIDE SEQUENCE [LARGE SCALE GENOMIC DNA]</scope>
    <source>
        <strain evidence="2">DSM 41979</strain>
    </source>
</reference>
<dbReference type="Gene3D" id="1.10.10.10">
    <property type="entry name" value="Winged helix-like DNA-binding domain superfamily/Winged helix DNA-binding domain"/>
    <property type="match status" value="1"/>
</dbReference>